<protein>
    <recommendedName>
        <fullName evidence="3">Zinc finger, CCHC-type</fullName>
    </recommendedName>
</protein>
<dbReference type="EMBL" id="BQNB010020553">
    <property type="protein sequence ID" value="GJT97195.1"/>
    <property type="molecule type" value="Genomic_DNA"/>
</dbReference>
<evidence type="ECO:0008006" key="3">
    <source>
        <dbReference type="Google" id="ProtNLM"/>
    </source>
</evidence>
<comment type="caution">
    <text evidence="1">The sequence shown here is derived from an EMBL/GenBank/DDBJ whole genome shotgun (WGS) entry which is preliminary data.</text>
</comment>
<reference evidence="1" key="2">
    <citation type="submission" date="2022-01" db="EMBL/GenBank/DDBJ databases">
        <authorList>
            <person name="Yamashiro T."/>
            <person name="Shiraishi A."/>
            <person name="Satake H."/>
            <person name="Nakayama K."/>
        </authorList>
    </citation>
    <scope>NUCLEOTIDE SEQUENCE</scope>
</reference>
<dbReference type="Proteomes" id="UP001151760">
    <property type="component" value="Unassembled WGS sequence"/>
</dbReference>
<proteinExistence type="predicted"/>
<reference evidence="1" key="1">
    <citation type="journal article" date="2022" name="Int. J. Mol. Sci.">
        <title>Draft Genome of Tanacetum Coccineum: Genomic Comparison of Closely Related Tanacetum-Family Plants.</title>
        <authorList>
            <person name="Yamashiro T."/>
            <person name="Shiraishi A."/>
            <person name="Nakayama K."/>
            <person name="Satake H."/>
        </authorList>
    </citation>
    <scope>NUCLEOTIDE SEQUENCE</scope>
</reference>
<name>A0ABQ5IAZ2_9ASTR</name>
<evidence type="ECO:0000313" key="2">
    <source>
        <dbReference type="Proteomes" id="UP001151760"/>
    </source>
</evidence>
<gene>
    <name evidence="1" type="ORF">Tco_1092713</name>
</gene>
<organism evidence="1 2">
    <name type="scientific">Tanacetum coccineum</name>
    <dbReference type="NCBI Taxonomy" id="301880"/>
    <lineage>
        <taxon>Eukaryota</taxon>
        <taxon>Viridiplantae</taxon>
        <taxon>Streptophyta</taxon>
        <taxon>Embryophyta</taxon>
        <taxon>Tracheophyta</taxon>
        <taxon>Spermatophyta</taxon>
        <taxon>Magnoliopsida</taxon>
        <taxon>eudicotyledons</taxon>
        <taxon>Gunneridae</taxon>
        <taxon>Pentapetalae</taxon>
        <taxon>asterids</taxon>
        <taxon>campanulids</taxon>
        <taxon>Asterales</taxon>
        <taxon>Asteraceae</taxon>
        <taxon>Asteroideae</taxon>
        <taxon>Anthemideae</taxon>
        <taxon>Anthemidinae</taxon>
        <taxon>Tanacetum</taxon>
    </lineage>
</organism>
<keyword evidence="2" id="KW-1185">Reference proteome</keyword>
<sequence length="374" mass="43203">MKSKFVALATAGKEAEWLRNLIIEIPLWSKPIAPRSIICDSAATLAKVYRQMYNGKSRHLGVRHSMIRELITNGVYSVFQNSMAEVSVSVSVVDEGTVEFVSQLPKVRLLRLLVTKVCVDARKVGEYRRMSRELRERQGSVRNLSACISELRALGDCGDGYETVRLFERLRLENMEKDICLRMMLKETQLKITEKGKFIMKLRGGGVVEVCQDRIPSVSEFEWQLVDLEKKAKERALQIQWQSLYVCYVKDLVLTMAWLPICGELRSSSYSVHWEPMFILYCQRSISEDYRLASEINRVVGEVNNVVITKDQFLKELDRLGVRPVPAKLAEFLREIQMRDKETVAKLQILEKEMELNTRKKDLFIQKLKGLIPY</sequence>
<evidence type="ECO:0000313" key="1">
    <source>
        <dbReference type="EMBL" id="GJT97195.1"/>
    </source>
</evidence>
<accession>A0ABQ5IAZ2</accession>